<accession>A0AA37GVW0</accession>
<feature type="region of interest" description="Disordered" evidence="1">
    <location>
        <begin position="141"/>
        <end position="185"/>
    </location>
</feature>
<proteinExistence type="predicted"/>
<evidence type="ECO:0000313" key="3">
    <source>
        <dbReference type="Proteomes" id="UP001055172"/>
    </source>
</evidence>
<evidence type="ECO:0000256" key="1">
    <source>
        <dbReference type="SAM" id="MobiDB-lite"/>
    </source>
</evidence>
<organism evidence="2 3">
    <name type="scientific">Colletotrichum liriopes</name>
    <dbReference type="NCBI Taxonomy" id="708192"/>
    <lineage>
        <taxon>Eukaryota</taxon>
        <taxon>Fungi</taxon>
        <taxon>Dikarya</taxon>
        <taxon>Ascomycota</taxon>
        <taxon>Pezizomycotina</taxon>
        <taxon>Sordariomycetes</taxon>
        <taxon>Hypocreomycetidae</taxon>
        <taxon>Glomerellales</taxon>
        <taxon>Glomerellaceae</taxon>
        <taxon>Colletotrichum</taxon>
        <taxon>Colletotrichum spaethianum species complex</taxon>
    </lineage>
</organism>
<evidence type="ECO:0000313" key="2">
    <source>
        <dbReference type="EMBL" id="GJC87366.1"/>
    </source>
</evidence>
<reference evidence="2 3" key="1">
    <citation type="submission" date="2021-07" db="EMBL/GenBank/DDBJ databases">
        <title>Genome data of Colletotrichum spaethianum.</title>
        <authorList>
            <person name="Utami Y.D."/>
            <person name="Hiruma K."/>
        </authorList>
    </citation>
    <scope>NUCLEOTIDE SEQUENCE [LARGE SCALE GENOMIC DNA]</scope>
    <source>
        <strain evidence="2 3">MAFF 242679</strain>
    </source>
</reference>
<comment type="caution">
    <text evidence="2">The sequence shown here is derived from an EMBL/GenBank/DDBJ whole genome shotgun (WGS) entry which is preliminary data.</text>
</comment>
<feature type="compositionally biased region" description="Basic and acidic residues" evidence="1">
    <location>
        <begin position="141"/>
        <end position="162"/>
    </location>
</feature>
<dbReference type="Proteomes" id="UP001055172">
    <property type="component" value="Unassembled WGS sequence"/>
</dbReference>
<gene>
    <name evidence="2" type="ORF">ColLi_10204</name>
</gene>
<keyword evidence="3" id="KW-1185">Reference proteome</keyword>
<feature type="region of interest" description="Disordered" evidence="1">
    <location>
        <begin position="1"/>
        <end position="21"/>
    </location>
</feature>
<name>A0AA37GVW0_9PEZI</name>
<sequence length="205" mass="23393">MAATPNAMQPNNAYNPPRPPEVFTLPDAVNDQIPEEVRSRYNRDEGGRIIFFTTPPVARPEPGLAPDNAHSGHSLAYLAKSNPEWLSDRTARAKAFSVAKQQELKTKMAVDEITKGKTQDELREWASDAWALYWKSHAQETSRMREQGDLDEHERLMAEQRRTRAKSRRAREEEAERAEEAKKANYLEDIYHAHASLRSSKPRVG</sequence>
<feature type="compositionally biased region" description="Polar residues" evidence="1">
    <location>
        <begin position="1"/>
        <end position="14"/>
    </location>
</feature>
<dbReference type="EMBL" id="BPPX01000026">
    <property type="protein sequence ID" value="GJC87366.1"/>
    <property type="molecule type" value="Genomic_DNA"/>
</dbReference>
<protein>
    <submittedName>
        <fullName evidence="2">Uncharacterized protein</fullName>
    </submittedName>
</protein>
<dbReference type="AlphaFoldDB" id="A0AA37GVW0"/>
<feature type="compositionally biased region" description="Basic and acidic residues" evidence="1">
    <location>
        <begin position="170"/>
        <end position="185"/>
    </location>
</feature>